<dbReference type="AlphaFoldDB" id="A0A317YHM0"/>
<gene>
    <name evidence="2" type="primary">CSLC1_2</name>
    <name evidence="2" type="ORF">Zm00014a_044299</name>
</gene>
<organism evidence="2">
    <name type="scientific">Zea mays</name>
    <name type="common">Maize</name>
    <dbReference type="NCBI Taxonomy" id="4577"/>
    <lineage>
        <taxon>Eukaryota</taxon>
        <taxon>Viridiplantae</taxon>
        <taxon>Streptophyta</taxon>
        <taxon>Embryophyta</taxon>
        <taxon>Tracheophyta</taxon>
        <taxon>Spermatophyta</taxon>
        <taxon>Magnoliopsida</taxon>
        <taxon>Liliopsida</taxon>
        <taxon>Poales</taxon>
        <taxon>Poaceae</taxon>
        <taxon>PACMAD clade</taxon>
        <taxon>Panicoideae</taxon>
        <taxon>Andropogonodae</taxon>
        <taxon>Andropogoneae</taxon>
        <taxon>Tripsacinae</taxon>
        <taxon>Zea</taxon>
    </lineage>
</organism>
<name>A0A317YHM0_MAIZE</name>
<comment type="caution">
    <text evidence="2">The sequence shown here is derived from an EMBL/GenBank/DDBJ whole genome shotgun (WGS) entry which is preliminary data.</text>
</comment>
<keyword evidence="2" id="KW-0808">Transferase</keyword>
<evidence type="ECO:0000313" key="2">
    <source>
        <dbReference type="EMBL" id="PWZ57566.1"/>
    </source>
</evidence>
<dbReference type="GO" id="GO:0016740">
    <property type="term" value="F:transferase activity"/>
    <property type="evidence" value="ECO:0007669"/>
    <property type="project" value="UniProtKB-KW"/>
</dbReference>
<dbReference type="Proteomes" id="UP000251960">
    <property type="component" value="Chromosome 1"/>
</dbReference>
<accession>A0A317YHM0</accession>
<protein>
    <submittedName>
        <fullName evidence="2">Putative xyloglucan glycosyltransferase 1</fullName>
    </submittedName>
</protein>
<dbReference type="EMBL" id="NCVQ01000001">
    <property type="protein sequence ID" value="PWZ57566.1"/>
    <property type="molecule type" value="Genomic_DNA"/>
</dbReference>
<proteinExistence type="predicted"/>
<reference evidence="2" key="1">
    <citation type="journal article" date="2018" name="Nat. Genet.">
        <title>Extensive intraspecific gene order and gene structural variations between Mo17 and other maize genomes.</title>
        <authorList>
            <person name="Sun S."/>
            <person name="Zhou Y."/>
            <person name="Chen J."/>
            <person name="Shi J."/>
            <person name="Zhao H."/>
            <person name="Zhao H."/>
            <person name="Song W."/>
            <person name="Zhang M."/>
            <person name="Cui Y."/>
            <person name="Dong X."/>
            <person name="Liu H."/>
            <person name="Ma X."/>
            <person name="Jiao Y."/>
            <person name="Wang B."/>
            <person name="Wei X."/>
            <person name="Stein J.C."/>
            <person name="Glaubitz J.C."/>
            <person name="Lu F."/>
            <person name="Yu G."/>
            <person name="Liang C."/>
            <person name="Fengler K."/>
            <person name="Li B."/>
            <person name="Rafalski A."/>
            <person name="Schnable P.S."/>
            <person name="Ware D.H."/>
            <person name="Buckler E.S."/>
            <person name="Lai J."/>
        </authorList>
    </citation>
    <scope>NUCLEOTIDE SEQUENCE [LARGE SCALE GENOMIC DNA]</scope>
    <source>
        <tissue evidence="2">Seedling</tissue>
    </source>
</reference>
<feature type="region of interest" description="Disordered" evidence="1">
    <location>
        <begin position="1"/>
        <end position="42"/>
    </location>
</feature>
<evidence type="ECO:0000256" key="1">
    <source>
        <dbReference type="SAM" id="MobiDB-lite"/>
    </source>
</evidence>
<sequence>MPQWWGREAQGGSGSTSVVVKMQSPDWAVREPEATRGKAGRGKNARQITWVLLLKAHRAAGKLTGAASAVLSPSTPSSPRAI</sequence>